<dbReference type="EC" id="4.1.2.10" evidence="4"/>
<dbReference type="InterPro" id="IPR036188">
    <property type="entry name" value="FAD/NAD-bd_sf"/>
</dbReference>
<dbReference type="STRING" id="981085.W9RSS7"/>
<dbReference type="EMBL" id="KE345164">
    <property type="protein sequence ID" value="EXB94551.1"/>
    <property type="molecule type" value="Genomic_DNA"/>
</dbReference>
<keyword evidence="6" id="KW-0732">Signal</keyword>
<protein>
    <recommendedName>
        <fullName evidence="4">(R)-mandelonitrile lyase</fullName>
        <ecNumber evidence="4">4.1.2.10</ecNumber>
    </recommendedName>
</protein>
<dbReference type="SUPFAM" id="SSF51905">
    <property type="entry name" value="FAD/NAD(P)-binding domain"/>
    <property type="match status" value="1"/>
</dbReference>
<comment type="cofactor">
    <cofactor evidence="2">
        <name>FAD</name>
        <dbReference type="ChEBI" id="CHEBI:57692"/>
    </cofactor>
</comment>
<evidence type="ECO:0000256" key="1">
    <source>
        <dbReference type="ARBA" id="ARBA00001147"/>
    </source>
</evidence>
<keyword evidence="12" id="KW-1185">Reference proteome</keyword>
<evidence type="ECO:0000256" key="2">
    <source>
        <dbReference type="ARBA" id="ARBA00001974"/>
    </source>
</evidence>
<evidence type="ECO:0000313" key="12">
    <source>
        <dbReference type="Proteomes" id="UP000030645"/>
    </source>
</evidence>
<keyword evidence="8" id="KW-1015">Disulfide bond</keyword>
<dbReference type="SUPFAM" id="SSF54373">
    <property type="entry name" value="FAD-linked reductases, C-terminal domain"/>
    <property type="match status" value="1"/>
</dbReference>
<dbReference type="InterPro" id="IPR007867">
    <property type="entry name" value="GMC_OxRtase_C"/>
</dbReference>
<evidence type="ECO:0000259" key="10">
    <source>
        <dbReference type="PROSITE" id="PS00624"/>
    </source>
</evidence>
<organism evidence="11 12">
    <name type="scientific">Morus notabilis</name>
    <dbReference type="NCBI Taxonomy" id="981085"/>
    <lineage>
        <taxon>Eukaryota</taxon>
        <taxon>Viridiplantae</taxon>
        <taxon>Streptophyta</taxon>
        <taxon>Embryophyta</taxon>
        <taxon>Tracheophyta</taxon>
        <taxon>Spermatophyta</taxon>
        <taxon>Magnoliopsida</taxon>
        <taxon>eudicotyledons</taxon>
        <taxon>Gunneridae</taxon>
        <taxon>Pentapetalae</taxon>
        <taxon>rosids</taxon>
        <taxon>fabids</taxon>
        <taxon>Rosales</taxon>
        <taxon>Moraceae</taxon>
        <taxon>Moreae</taxon>
        <taxon>Morus</taxon>
    </lineage>
</organism>
<dbReference type="Pfam" id="PF00732">
    <property type="entry name" value="GMC_oxred_N"/>
    <property type="match status" value="1"/>
</dbReference>
<dbReference type="Gene3D" id="3.30.410.40">
    <property type="match status" value="1"/>
</dbReference>
<keyword evidence="5" id="KW-0285">Flavoprotein</keyword>
<accession>W9RSS7</accession>
<evidence type="ECO:0000256" key="8">
    <source>
        <dbReference type="ARBA" id="ARBA00023157"/>
    </source>
</evidence>
<dbReference type="eggNOG" id="KOG1238">
    <property type="taxonomic scope" value="Eukaryota"/>
</dbReference>
<evidence type="ECO:0000256" key="6">
    <source>
        <dbReference type="ARBA" id="ARBA00022729"/>
    </source>
</evidence>
<dbReference type="InterPro" id="IPR051871">
    <property type="entry name" value="GMC_Oxidoreductase-Related"/>
</dbReference>
<keyword evidence="7" id="KW-0274">FAD</keyword>
<evidence type="ECO:0000256" key="3">
    <source>
        <dbReference type="ARBA" id="ARBA00011245"/>
    </source>
</evidence>
<proteinExistence type="predicted"/>
<gene>
    <name evidence="11" type="ORF">L484_022863</name>
</gene>
<evidence type="ECO:0000256" key="9">
    <source>
        <dbReference type="ARBA" id="ARBA00023239"/>
    </source>
</evidence>
<dbReference type="Proteomes" id="UP000030645">
    <property type="component" value="Unassembled WGS sequence"/>
</dbReference>
<dbReference type="Pfam" id="PF05199">
    <property type="entry name" value="GMC_oxred_C"/>
    <property type="match status" value="1"/>
</dbReference>
<dbReference type="GO" id="GO:0046593">
    <property type="term" value="F:mandelonitrile lyase activity"/>
    <property type="evidence" value="ECO:0007669"/>
    <property type="project" value="UniProtKB-EC"/>
</dbReference>
<sequence>MICADFSYMKVVSNATNLPRSAEYDYIVIGGGTAGCPLAATLSRNYSVLLLERGSAPSTYPEVLQADQAEANLLNDDDGKNPVQKFKSEEGVEIARGRVLGGSSMINIGFYSRAEKEFYPKSGINWDSDVVEKAYQWVEETIVHRSDLLPWQSTFKDALLEAGLVPDNGFTLEHIVGTKASGSLFDGLGRRHGAVELLNRGDFRNLRVAVRASVEKILFTRTKRGGLAANGVQYRDSRGMPHRAFVRAKGEVILSAGAIGSPQLLLLSGVGPVSDLSSQLIPVVQPQPDVGKFMADNPRSNIGIVVPFSLNASYAQVVGIATDFYIESLSTIKPFASLTKPSGVYGNISTPIDLSVVFLANKVPGPLSIGSLALASRNNVSVGPKVRFNYFSEPEDLARCVKGMRKVGDMLRTKAFAALKFDKNAQGENGFKFVGPTLPVNYRTDNSSLEAFCRSNITTWWHYHGGCRVGKVVDGDFRFTGINALRVVDGSVFTSSPGTNPQATLMMIGRLSCCYYYCCGCCCCCCYYYYYDYCCCCCYYYYCCCCCYCYYYYCDYYYYCCCCCCCYYYYYYYNCYAAVVVTTATAPTAAATTTAPTAATTHTTVTTATATTVTTATATAATATIAATATTTTSATTATTTASTTATTATTATATTTAAPTATTVTTAIVAATTTKCTFTYATTNR</sequence>
<dbReference type="GO" id="GO:0016614">
    <property type="term" value="F:oxidoreductase activity, acting on CH-OH group of donors"/>
    <property type="evidence" value="ECO:0007669"/>
    <property type="project" value="InterPro"/>
</dbReference>
<feature type="domain" description="Glucose-methanol-choline oxidoreductase N-terminal" evidence="10">
    <location>
        <begin position="257"/>
        <end position="271"/>
    </location>
</feature>
<keyword evidence="9 11" id="KW-0456">Lyase</keyword>
<comment type="catalytic activity">
    <reaction evidence="1">
        <text>(R)-mandelonitrile = benzaldehyde + hydrogen cyanide</text>
        <dbReference type="Rhea" id="RHEA:18313"/>
        <dbReference type="ChEBI" id="CHEBI:17169"/>
        <dbReference type="ChEBI" id="CHEBI:18407"/>
        <dbReference type="ChEBI" id="CHEBI:18450"/>
        <dbReference type="EC" id="4.1.2.10"/>
    </reaction>
</comment>
<dbReference type="InterPro" id="IPR000172">
    <property type="entry name" value="GMC_OxRdtase_N"/>
</dbReference>
<dbReference type="GO" id="GO:0050660">
    <property type="term" value="F:flavin adenine dinucleotide binding"/>
    <property type="evidence" value="ECO:0007669"/>
    <property type="project" value="InterPro"/>
</dbReference>
<dbReference type="Gene3D" id="3.50.50.60">
    <property type="entry name" value="FAD/NAD(P)-binding domain"/>
    <property type="match status" value="1"/>
</dbReference>
<evidence type="ECO:0000256" key="4">
    <source>
        <dbReference type="ARBA" id="ARBA00013074"/>
    </source>
</evidence>
<dbReference type="PANTHER" id="PTHR45968">
    <property type="entry name" value="OSJNBA0019K04.7 PROTEIN"/>
    <property type="match status" value="1"/>
</dbReference>
<comment type="subunit">
    <text evidence="3">Monomer.</text>
</comment>
<dbReference type="AlphaFoldDB" id="W9RSS7"/>
<evidence type="ECO:0000256" key="7">
    <source>
        <dbReference type="ARBA" id="ARBA00022827"/>
    </source>
</evidence>
<dbReference type="PANTHER" id="PTHR45968:SF23">
    <property type="entry name" value="GLUCOSE-METHANOL-CHOLINE OXIDOREDUCTASE N-TERMINAL DOMAIN-CONTAINING PROTEIN"/>
    <property type="match status" value="1"/>
</dbReference>
<reference evidence="12" key="1">
    <citation type="submission" date="2013-01" db="EMBL/GenBank/DDBJ databases">
        <title>Draft Genome Sequence of a Mulberry Tree, Morus notabilis C.K. Schneid.</title>
        <authorList>
            <person name="He N."/>
            <person name="Zhao S."/>
        </authorList>
    </citation>
    <scope>NUCLEOTIDE SEQUENCE</scope>
</reference>
<evidence type="ECO:0000313" key="11">
    <source>
        <dbReference type="EMBL" id="EXB94551.1"/>
    </source>
</evidence>
<dbReference type="PROSITE" id="PS00624">
    <property type="entry name" value="GMC_OXRED_2"/>
    <property type="match status" value="1"/>
</dbReference>
<evidence type="ECO:0000256" key="5">
    <source>
        <dbReference type="ARBA" id="ARBA00022630"/>
    </source>
</evidence>
<name>W9RSS7_9ROSA</name>